<dbReference type="PANTHER" id="PTHR43806">
    <property type="entry name" value="PEPTIDASE S8"/>
    <property type="match status" value="1"/>
</dbReference>
<dbReference type="PROSITE" id="PS51892">
    <property type="entry name" value="SUBTILASE"/>
    <property type="match status" value="1"/>
</dbReference>
<dbReference type="InterPro" id="IPR036852">
    <property type="entry name" value="Peptidase_S8/S53_dom_sf"/>
</dbReference>
<feature type="domain" description="Tripeptidyl peptidase II C-terminal" evidence="9">
    <location>
        <begin position="1584"/>
        <end position="1649"/>
    </location>
</feature>
<feature type="compositionally biased region" description="Basic and acidic residues" evidence="6">
    <location>
        <begin position="1575"/>
        <end position="1593"/>
    </location>
</feature>
<dbReference type="Pfam" id="PF12583">
    <property type="entry name" value="TPPII_C"/>
    <property type="match status" value="1"/>
</dbReference>
<dbReference type="InterPro" id="IPR048383">
    <property type="entry name" value="TPPII_Ig-like-1"/>
</dbReference>
<dbReference type="InterPro" id="IPR000209">
    <property type="entry name" value="Peptidase_S8/S53_dom"/>
</dbReference>
<dbReference type="GO" id="GO:0004252">
    <property type="term" value="F:serine-type endopeptidase activity"/>
    <property type="evidence" value="ECO:0007669"/>
    <property type="project" value="UniProtKB-UniRule"/>
</dbReference>
<protein>
    <submittedName>
        <fullName evidence="12">Uncharacterized protein</fullName>
    </submittedName>
</protein>
<keyword evidence="2 5" id="KW-0645">Protease</keyword>
<dbReference type="PROSITE" id="PS00138">
    <property type="entry name" value="SUBTILASE_SER"/>
    <property type="match status" value="1"/>
</dbReference>
<evidence type="ECO:0000256" key="4">
    <source>
        <dbReference type="ARBA" id="ARBA00022825"/>
    </source>
</evidence>
<evidence type="ECO:0000256" key="3">
    <source>
        <dbReference type="ARBA" id="ARBA00022801"/>
    </source>
</evidence>
<reference evidence="12" key="1">
    <citation type="submission" date="2017-09" db="EMBL/GenBank/DDBJ databases">
        <title>Contemporary evolution of a Lepidopteran species, Heliothis virescens, in response to modern agricultural practices.</title>
        <authorList>
            <person name="Fritz M.L."/>
            <person name="Deyonke A.M."/>
            <person name="Papanicolaou A."/>
            <person name="Micinski S."/>
            <person name="Westbrook J."/>
            <person name="Gould F."/>
        </authorList>
    </citation>
    <scope>NUCLEOTIDE SEQUENCE [LARGE SCALE GENOMIC DNA]</scope>
    <source>
        <strain evidence="12">HvINT-</strain>
        <tissue evidence="12">Whole body</tissue>
    </source>
</reference>
<keyword evidence="3 5" id="KW-0378">Hydrolase</keyword>
<dbReference type="SUPFAM" id="SSF52743">
    <property type="entry name" value="Subtilisin-like"/>
    <property type="match status" value="1"/>
</dbReference>
<dbReference type="Gene3D" id="3.40.50.200">
    <property type="entry name" value="Peptidase S8/S53 domain"/>
    <property type="match status" value="3"/>
</dbReference>
<dbReference type="STRING" id="7102.A0A2A4JXG6"/>
<evidence type="ECO:0000259" key="7">
    <source>
        <dbReference type="Pfam" id="PF00082"/>
    </source>
</evidence>
<dbReference type="Pfam" id="PF21223">
    <property type="entry name" value="TPPII_Ig-like-1"/>
    <property type="match status" value="1"/>
</dbReference>
<evidence type="ECO:0000259" key="9">
    <source>
        <dbReference type="Pfam" id="PF12583"/>
    </source>
</evidence>
<feature type="domain" description="Tripeptidyl peptidase II second Ig-like" evidence="8">
    <location>
        <begin position="1356"/>
        <end position="1540"/>
    </location>
</feature>
<accession>A0A2A4JXG6</accession>
<dbReference type="InterPro" id="IPR022232">
    <property type="entry name" value="TPPII_C_art"/>
</dbReference>
<feature type="domain" description="Peptidase S8/S53" evidence="7">
    <location>
        <begin position="973"/>
        <end position="1056"/>
    </location>
</feature>
<evidence type="ECO:0000259" key="11">
    <source>
        <dbReference type="Pfam" id="PF21316"/>
    </source>
</evidence>
<feature type="domain" description="Tripeptidyl-peptidase II galactose-binding" evidence="11">
    <location>
        <begin position="1232"/>
        <end position="1320"/>
    </location>
</feature>
<evidence type="ECO:0000256" key="5">
    <source>
        <dbReference type="PROSITE-ProRule" id="PRU01240"/>
    </source>
</evidence>
<evidence type="ECO:0000256" key="2">
    <source>
        <dbReference type="ARBA" id="ARBA00022670"/>
    </source>
</evidence>
<gene>
    <name evidence="12" type="ORF">B5V51_10131</name>
</gene>
<dbReference type="InterPro" id="IPR050131">
    <property type="entry name" value="Peptidase_S8_subtilisin-like"/>
</dbReference>
<dbReference type="InterPro" id="IPR046940">
    <property type="entry name" value="TPPII_Ig-like_sf"/>
</dbReference>
<feature type="domain" description="Tripeptidyl-peptidase II first Ig-like" evidence="10">
    <location>
        <begin position="1089"/>
        <end position="1209"/>
    </location>
</feature>
<feature type="active site" description="Charge relay system" evidence="5">
    <location>
        <position position="44"/>
    </location>
</feature>
<comment type="caution">
    <text evidence="12">The sequence shown here is derived from an EMBL/GenBank/DDBJ whole genome shotgun (WGS) entry which is preliminary data.</text>
</comment>
<feature type="region of interest" description="Disordered" evidence="6">
    <location>
        <begin position="1573"/>
        <end position="1593"/>
    </location>
</feature>
<dbReference type="Pfam" id="PF00082">
    <property type="entry name" value="Peptidase_S8"/>
    <property type="match status" value="2"/>
</dbReference>
<evidence type="ECO:0000256" key="1">
    <source>
        <dbReference type="ARBA" id="ARBA00011073"/>
    </source>
</evidence>
<sequence length="1826" mass="199169">MVDAPIDCDFPVWGLMPKKETGVVSFINKHAEYDGRGTIIAILDSGVDPAATGLEVTSTGEKKVIERYDCSGCGDVDTSTIIKKVTDGCITGLTGRKLKIPDSWKNPSGVWRVGVLYPFSLYPVKLKERMQEHRKTHDWDVNYKPAFAEANKNLQDFETDVVAKNPVLSPEDKILKEELEARVEVLQAAEKKYNDVGPTYDCVLFHDGSVWRACIDTTESGDLASGVLLGEYSRTHEHTHLTPFDEMTVSINVHDDGNTLEVVGMCSTHGTHVAAIAAGYYPDAPELNGVAPGAKIVSLTIGDSRLGSMETGTALVRACIKIMELSKTMKIDVINMSYGEHAHWSNTGRVGDIICEVVNHYKVSWVVSGGNHGPALCTVGAPPDIVQPILIGVGAYVSPEMMSAAYSMRMKMCGGAFSWSSRGPTADGAAGLSVSGVHAVPRLTAPPDCLCVRLVALWLQSLAGVHAVPRLTAPPDCLCVRLVALWLQSLAGVHAVPRLTAPPDCLCVRLVALWLQSLAGVHAVPRLTAPPDCLCVRLVALWLQSLAGVHAVPRLTAPPDCLCVRLVALWLQSLAGVHAVPRLTAPPDCLCVRLVALWLQSLAGVHAVPRLTAPPDCLCVRLVALWLQSLAGVHAVPRLTAPPDCLCVRLVALWLQSLAGVHAVPRLTAPPDCLCVRLVALWLQSLAGVHAVPRLTAPPDCLCVRLVALWLQSLAGVHAVPRLTAPPDCLCVRLVALWLQSLAGVHAVPRLTAPPDCLCVRLVALWLQSLAGVHAVPRLTAPPDCLCVRLVALWLQSLAGVHAVPRLTAPPDCLCVRLVALWLQSLAGVHAVPRLTAPPDCLCVRLVALWLQSLAGVHAVPRLTAPPDCLCVRLVALWLQSLAGVHAVPRLTAPPDCLCVRLVALWLQSLAGVHAVPRLTAPPDCLCVRLVALWLQSLAGVHAVPRLTAPPDCLCVRLVALWLQSLGNMCGGAFSWSSRGPTADGAAGLSVCAPGGAVAAVARFTLRQSQLMNGTSMAAPHVAGAVAMLMSGLKAQDIPYSPYSMKRALENSATYLSHVEPWAQGCGLLNVEKAFEILSKYHDQPERDVTFSIQCGASNAKGILLRPQHDDAPKDIGVTVEPQFLQDHEDMENKSLIPKQIAFGVRLALSCDDAWLSAAKHLDMMNASRPITVRVDTTGLPPGPHFTSIKAYDVSCIEKGPVFRVPVTVLQPQPLRVAAPAPPAIQEKNVLFRPATIVRHFVIPPQDATWAVLKISTESKEKTGRFLIHTMQLLPKRSCRCHEMQKMINVTAEIPTVLPFQIVGGVTLEVVLAKYWANIGDVVVDYSVEFHGLKPDFGSRLVLGAADGLRPVRLRALRQQDVLPAATLKYLEPVLRPTESKLTPLTARDVIPPSRQIYQLLNTYNFHIAKATEVSPIISLLSDMLYESEFESQMWMLYNSNKQLLMTGDAYPSKYTTKLEKGDYTLRLNIRHENKSLLEKLQDLPAIIQQRLQQPITLDVYCSPSLAITGGKKFTSGPLPSGHILPVYFTPVPADKISRSNLSIGQTLSGSVTFAKDELGRKVDTYGVSYLPCEPAKRSQPNRDKDKPKPHDDYMDAVKDFTTNWLAKLEGDKLEQTYEELTEKFPGYVGAHVAYLHALDSPTDAKKLPHANEDPDVTTAWCEQLITISEKVIKAIDQDKLLAYLGLKNDTRSDANKIKQEQEKQRGYLIDALSRKGTALCRLRALAQGAAARDKLHDALKDNLTDLLKFTDLTDAKALHYGVWHCFTFKQWGRAIKLLQKIQEERPSKEVEERLIEAYGQLGWNFFAKYSQLSIPIKYPSSYRPF</sequence>
<name>A0A2A4JXG6_HELVI</name>
<evidence type="ECO:0000259" key="8">
    <source>
        <dbReference type="Pfam" id="PF12580"/>
    </source>
</evidence>
<dbReference type="GO" id="GO:0005829">
    <property type="term" value="C:cytosol"/>
    <property type="evidence" value="ECO:0007669"/>
    <property type="project" value="TreeGrafter"/>
</dbReference>
<evidence type="ECO:0000313" key="12">
    <source>
        <dbReference type="EMBL" id="PCG76193.1"/>
    </source>
</evidence>
<feature type="active site" description="Charge relay system" evidence="5">
    <location>
        <position position="1016"/>
    </location>
</feature>
<dbReference type="Gene3D" id="6.10.250.3080">
    <property type="match status" value="1"/>
</dbReference>
<dbReference type="InterPro" id="IPR023828">
    <property type="entry name" value="Peptidase_S8_Ser-AS"/>
</dbReference>
<dbReference type="Pfam" id="PF21316">
    <property type="entry name" value="TPPII_GBD"/>
    <property type="match status" value="1"/>
</dbReference>
<feature type="domain" description="Peptidase S8/S53" evidence="7">
    <location>
        <begin position="35"/>
        <end position="434"/>
    </location>
</feature>
<dbReference type="InterPro" id="IPR046939">
    <property type="entry name" value="TPPII_C_sf"/>
</dbReference>
<organism evidence="12">
    <name type="scientific">Heliothis virescens</name>
    <name type="common">Tobacco budworm moth</name>
    <dbReference type="NCBI Taxonomy" id="7102"/>
    <lineage>
        <taxon>Eukaryota</taxon>
        <taxon>Metazoa</taxon>
        <taxon>Ecdysozoa</taxon>
        <taxon>Arthropoda</taxon>
        <taxon>Hexapoda</taxon>
        <taxon>Insecta</taxon>
        <taxon>Pterygota</taxon>
        <taxon>Neoptera</taxon>
        <taxon>Endopterygota</taxon>
        <taxon>Lepidoptera</taxon>
        <taxon>Glossata</taxon>
        <taxon>Ditrysia</taxon>
        <taxon>Noctuoidea</taxon>
        <taxon>Noctuidae</taxon>
        <taxon>Heliothinae</taxon>
        <taxon>Heliothis</taxon>
    </lineage>
</organism>
<dbReference type="GO" id="GO:0006508">
    <property type="term" value="P:proteolysis"/>
    <property type="evidence" value="ECO:0007669"/>
    <property type="project" value="UniProtKB-KW"/>
</dbReference>
<feature type="active site" description="Charge relay system" evidence="5">
    <location>
        <position position="269"/>
    </location>
</feature>
<comment type="similarity">
    <text evidence="1 5">Belongs to the peptidase S8 family.</text>
</comment>
<dbReference type="Gene3D" id="1.25.40.710">
    <property type="match status" value="1"/>
</dbReference>
<dbReference type="FunFam" id="3.40.50.200:FF:000039">
    <property type="entry name" value="Predicted protein"/>
    <property type="match status" value="1"/>
</dbReference>
<dbReference type="Gene3D" id="2.60.40.3170">
    <property type="match status" value="1"/>
</dbReference>
<dbReference type="InterPro" id="IPR022229">
    <property type="entry name" value="TPPII_Ig-like-2"/>
</dbReference>
<dbReference type="Pfam" id="PF12580">
    <property type="entry name" value="TPPII"/>
    <property type="match status" value="1"/>
</dbReference>
<dbReference type="InterPro" id="IPR048384">
    <property type="entry name" value="TPPII_GBD"/>
</dbReference>
<dbReference type="EMBL" id="NWSH01000470">
    <property type="protein sequence ID" value="PCG76193.1"/>
    <property type="molecule type" value="Genomic_DNA"/>
</dbReference>
<keyword evidence="4 5" id="KW-0720">Serine protease</keyword>
<proteinExistence type="inferred from homology"/>
<evidence type="ECO:0000256" key="6">
    <source>
        <dbReference type="SAM" id="MobiDB-lite"/>
    </source>
</evidence>
<dbReference type="PANTHER" id="PTHR43806:SF14">
    <property type="entry name" value="TRIPEPTIDYL-PEPTIDASE 2"/>
    <property type="match status" value="1"/>
</dbReference>
<evidence type="ECO:0000259" key="10">
    <source>
        <dbReference type="Pfam" id="PF21223"/>
    </source>
</evidence>
<dbReference type="GO" id="GO:0008240">
    <property type="term" value="F:tripeptidyl-peptidase activity"/>
    <property type="evidence" value="ECO:0007669"/>
    <property type="project" value="TreeGrafter"/>
</dbReference>